<proteinExistence type="predicted"/>
<feature type="compositionally biased region" description="Basic and acidic residues" evidence="1">
    <location>
        <begin position="1"/>
        <end position="31"/>
    </location>
</feature>
<protein>
    <submittedName>
        <fullName evidence="2">Uncharacterized protein</fullName>
    </submittedName>
</protein>
<evidence type="ECO:0000313" key="3">
    <source>
        <dbReference type="Proteomes" id="UP000253816"/>
    </source>
</evidence>
<keyword evidence="3" id="KW-1185">Reference proteome</keyword>
<feature type="region of interest" description="Disordered" evidence="1">
    <location>
        <begin position="1"/>
        <end position="55"/>
    </location>
</feature>
<dbReference type="AlphaFoldDB" id="A0A369KIA3"/>
<gene>
    <name evidence="2" type="ORF">HAT2_00378</name>
</gene>
<organism evidence="2 3">
    <name type="scientific">Candidatus Similichlamydia laticola</name>
    <dbReference type="NCBI Taxonomy" id="2170265"/>
    <lineage>
        <taxon>Bacteria</taxon>
        <taxon>Pseudomonadati</taxon>
        <taxon>Chlamydiota</taxon>
        <taxon>Chlamydiia</taxon>
        <taxon>Parachlamydiales</taxon>
        <taxon>Candidatus Parilichlamydiaceae</taxon>
        <taxon>Candidatus Similichlamydia</taxon>
    </lineage>
</organism>
<dbReference type="Proteomes" id="UP000253816">
    <property type="component" value="Unassembled WGS sequence"/>
</dbReference>
<comment type="caution">
    <text evidence="2">The sequence shown here is derived from an EMBL/GenBank/DDBJ whole genome shotgun (WGS) entry which is preliminary data.</text>
</comment>
<sequence>MTKGREVRKLPLRKTKSEGLRGNSRLEKPTEAPKSNFSKKPIYPEGGRTVKTLTL</sequence>
<accession>A0A369KIA3</accession>
<reference evidence="2 3" key="1">
    <citation type="submission" date="2018-07" db="EMBL/GenBank/DDBJ databases">
        <title>Comparative genomics of the Candidatus Parilichlamydiaceae reveals evidence of convergent evolution and genome reduction in the phylum Chlamydiae.</title>
        <authorList>
            <person name="Taylor-Brown A."/>
            <person name="Polkinghorne A."/>
        </authorList>
    </citation>
    <scope>NUCLEOTIDE SEQUENCE [LARGE SCALE GENOMIC DNA]</scope>
    <source>
        <strain evidence="2 3">Hat2</strain>
    </source>
</reference>
<name>A0A369KIA3_9BACT</name>
<evidence type="ECO:0000256" key="1">
    <source>
        <dbReference type="SAM" id="MobiDB-lite"/>
    </source>
</evidence>
<evidence type="ECO:0000313" key="2">
    <source>
        <dbReference type="EMBL" id="RDB31504.1"/>
    </source>
</evidence>
<dbReference type="EMBL" id="QQBG01000013">
    <property type="protein sequence ID" value="RDB31504.1"/>
    <property type="molecule type" value="Genomic_DNA"/>
</dbReference>